<dbReference type="GeneID" id="70236415"/>
<dbReference type="EC" id="3.4.11.9" evidence="5"/>
<name>A0A9P8T5T6_9ASCO</name>
<evidence type="ECO:0000313" key="16">
    <source>
        <dbReference type="EMBL" id="KAH3666261.1"/>
    </source>
</evidence>
<dbReference type="SUPFAM" id="SSF55920">
    <property type="entry name" value="Creatinase/aminopeptidase"/>
    <property type="match status" value="1"/>
</dbReference>
<evidence type="ECO:0000256" key="6">
    <source>
        <dbReference type="ARBA" id="ARBA00022438"/>
    </source>
</evidence>
<evidence type="ECO:0000259" key="13">
    <source>
        <dbReference type="Pfam" id="PF00557"/>
    </source>
</evidence>
<dbReference type="Pfam" id="PF16188">
    <property type="entry name" value="Peptidase_M24_C"/>
    <property type="match status" value="1"/>
</dbReference>
<evidence type="ECO:0000259" key="14">
    <source>
        <dbReference type="Pfam" id="PF01321"/>
    </source>
</evidence>
<dbReference type="AlphaFoldDB" id="A0A9P8T5T6"/>
<evidence type="ECO:0000256" key="3">
    <source>
        <dbReference type="ARBA" id="ARBA00004496"/>
    </source>
</evidence>
<keyword evidence="6" id="KW-0031">Aminopeptidase</keyword>
<dbReference type="FunFam" id="3.90.230.10:FF:000007">
    <property type="entry name" value="Xaa-Pro aminopeptidase P"/>
    <property type="match status" value="1"/>
</dbReference>
<dbReference type="InterPro" id="IPR032416">
    <property type="entry name" value="Peptidase_M24_C"/>
</dbReference>
<evidence type="ECO:0000259" key="15">
    <source>
        <dbReference type="Pfam" id="PF16188"/>
    </source>
</evidence>
<dbReference type="InterPro" id="IPR050422">
    <property type="entry name" value="X-Pro_aminopeptidase_P"/>
</dbReference>
<accession>A0A9P8T5T6</accession>
<dbReference type="RefSeq" id="XP_046061465.1">
    <property type="nucleotide sequence ID" value="XM_046205530.1"/>
</dbReference>
<dbReference type="OrthoDB" id="9995434at2759"/>
<gene>
    <name evidence="16" type="ORF">OGAPHI_004450</name>
</gene>
<evidence type="ECO:0000256" key="10">
    <source>
        <dbReference type="ARBA" id="ARBA00022801"/>
    </source>
</evidence>
<keyword evidence="8" id="KW-0645">Protease</keyword>
<dbReference type="GO" id="GO:0005737">
    <property type="term" value="C:cytoplasm"/>
    <property type="evidence" value="ECO:0007669"/>
    <property type="project" value="UniProtKB-SubCell"/>
</dbReference>
<evidence type="ECO:0000256" key="2">
    <source>
        <dbReference type="ARBA" id="ARBA00001936"/>
    </source>
</evidence>
<dbReference type="Gene3D" id="3.40.350.10">
    <property type="entry name" value="Creatinase/prolidase N-terminal domain"/>
    <property type="match status" value="2"/>
</dbReference>
<dbReference type="Pfam" id="PF16189">
    <property type="entry name" value="Creatinase_N_2"/>
    <property type="match status" value="1"/>
</dbReference>
<evidence type="ECO:0000256" key="9">
    <source>
        <dbReference type="ARBA" id="ARBA00022723"/>
    </source>
</evidence>
<reference evidence="16" key="2">
    <citation type="submission" date="2021-01" db="EMBL/GenBank/DDBJ databases">
        <authorList>
            <person name="Schikora-Tamarit M.A."/>
        </authorList>
    </citation>
    <scope>NUCLEOTIDE SEQUENCE</scope>
    <source>
        <strain evidence="16">CBS6075</strain>
    </source>
</reference>
<comment type="similarity">
    <text evidence="4">Belongs to the peptidase M24B family.</text>
</comment>
<evidence type="ECO:0000256" key="11">
    <source>
        <dbReference type="ARBA" id="ARBA00023211"/>
    </source>
</evidence>
<proteinExistence type="inferred from homology"/>
<evidence type="ECO:0000256" key="12">
    <source>
        <dbReference type="SAM" id="MobiDB-lite"/>
    </source>
</evidence>
<dbReference type="Gene3D" id="3.90.230.10">
    <property type="entry name" value="Creatinase/methionine aminopeptidase superfamily"/>
    <property type="match status" value="1"/>
</dbReference>
<comment type="caution">
    <text evidence="16">The sequence shown here is derived from an EMBL/GenBank/DDBJ whole genome shotgun (WGS) entry which is preliminary data.</text>
</comment>
<feature type="domain" description="Peptidase M24 C-terminal" evidence="15">
    <location>
        <begin position="671"/>
        <end position="733"/>
    </location>
</feature>
<evidence type="ECO:0000256" key="5">
    <source>
        <dbReference type="ARBA" id="ARBA00012574"/>
    </source>
</evidence>
<feature type="domain" description="Peptidase M24" evidence="13">
    <location>
        <begin position="445"/>
        <end position="660"/>
    </location>
</feature>
<dbReference type="PANTHER" id="PTHR43763">
    <property type="entry name" value="XAA-PRO AMINOPEPTIDASE 1"/>
    <property type="match status" value="1"/>
</dbReference>
<dbReference type="GO" id="GO:0046872">
    <property type="term" value="F:metal ion binding"/>
    <property type="evidence" value="ECO:0007669"/>
    <property type="project" value="UniProtKB-KW"/>
</dbReference>
<dbReference type="FunFam" id="3.40.350.10:FF:000015">
    <property type="entry name" value="Xaa-Pro aminopeptidase app-1"/>
    <property type="match status" value="1"/>
</dbReference>
<dbReference type="GO" id="GO:0070006">
    <property type="term" value="F:metalloaminopeptidase activity"/>
    <property type="evidence" value="ECO:0007669"/>
    <property type="project" value="InterPro"/>
</dbReference>
<dbReference type="InterPro" id="IPR000587">
    <property type="entry name" value="Creatinase_N"/>
</dbReference>
<feature type="region of interest" description="Disordered" evidence="12">
    <location>
        <begin position="68"/>
        <end position="92"/>
    </location>
</feature>
<evidence type="ECO:0000313" key="17">
    <source>
        <dbReference type="Proteomes" id="UP000769157"/>
    </source>
</evidence>
<evidence type="ECO:0000256" key="8">
    <source>
        <dbReference type="ARBA" id="ARBA00022670"/>
    </source>
</evidence>
<evidence type="ECO:0000256" key="4">
    <source>
        <dbReference type="ARBA" id="ARBA00008766"/>
    </source>
</evidence>
<keyword evidence="7" id="KW-0963">Cytoplasm</keyword>
<feature type="domain" description="Creatinase N-terminal" evidence="14">
    <location>
        <begin position="112"/>
        <end position="266"/>
    </location>
</feature>
<dbReference type="CDD" id="cd01085">
    <property type="entry name" value="APP"/>
    <property type="match status" value="1"/>
</dbReference>
<comment type="cofactor">
    <cofactor evidence="2">
        <name>Mn(2+)</name>
        <dbReference type="ChEBI" id="CHEBI:29035"/>
    </cofactor>
</comment>
<keyword evidence="10" id="KW-0378">Hydrolase</keyword>
<dbReference type="EMBL" id="JAEUBE010000295">
    <property type="protein sequence ID" value="KAH3666261.1"/>
    <property type="molecule type" value="Genomic_DNA"/>
</dbReference>
<dbReference type="Proteomes" id="UP000769157">
    <property type="component" value="Unassembled WGS sequence"/>
</dbReference>
<feature type="compositionally biased region" description="Polar residues" evidence="12">
    <location>
        <begin position="1"/>
        <end position="31"/>
    </location>
</feature>
<dbReference type="PANTHER" id="PTHR43763:SF6">
    <property type="entry name" value="XAA-PRO AMINOPEPTIDASE 1"/>
    <property type="match status" value="1"/>
</dbReference>
<comment type="catalytic activity">
    <reaction evidence="1">
        <text>Release of any N-terminal amino acid, including proline, that is linked to proline, even from a dipeptide or tripeptide.</text>
        <dbReference type="EC" id="3.4.11.9"/>
    </reaction>
</comment>
<dbReference type="GO" id="GO:0006508">
    <property type="term" value="P:proteolysis"/>
    <property type="evidence" value="ECO:0007669"/>
    <property type="project" value="UniProtKB-KW"/>
</dbReference>
<dbReference type="Pfam" id="PF01321">
    <property type="entry name" value="Creatinase_N"/>
    <property type="match status" value="1"/>
</dbReference>
<keyword evidence="9" id="KW-0479">Metal-binding</keyword>
<feature type="region of interest" description="Disordered" evidence="12">
    <location>
        <begin position="1"/>
        <end position="38"/>
    </location>
</feature>
<organism evidence="16 17">
    <name type="scientific">Ogataea philodendri</name>
    <dbReference type="NCBI Taxonomy" id="1378263"/>
    <lineage>
        <taxon>Eukaryota</taxon>
        <taxon>Fungi</taxon>
        <taxon>Dikarya</taxon>
        <taxon>Ascomycota</taxon>
        <taxon>Saccharomycotina</taxon>
        <taxon>Pichiomycetes</taxon>
        <taxon>Pichiales</taxon>
        <taxon>Pichiaceae</taxon>
        <taxon>Ogataea</taxon>
    </lineage>
</organism>
<dbReference type="InterPro" id="IPR029149">
    <property type="entry name" value="Creatin/AminoP/Spt16_N"/>
</dbReference>
<dbReference type="InterPro" id="IPR000994">
    <property type="entry name" value="Pept_M24"/>
</dbReference>
<dbReference type="InterPro" id="IPR033740">
    <property type="entry name" value="Pept_M24B"/>
</dbReference>
<keyword evidence="17" id="KW-1185">Reference proteome</keyword>
<comment type="subcellular location">
    <subcellularLocation>
        <location evidence="3">Cytoplasm</location>
    </subcellularLocation>
</comment>
<reference evidence="16" key="1">
    <citation type="journal article" date="2021" name="Open Biol.">
        <title>Shared evolutionary footprints suggest mitochondrial oxidative damage underlies multiple complex I losses in fungi.</title>
        <authorList>
            <person name="Schikora-Tamarit M.A."/>
            <person name="Marcet-Houben M."/>
            <person name="Nosek J."/>
            <person name="Gabaldon T."/>
        </authorList>
    </citation>
    <scope>NUCLEOTIDE SEQUENCE</scope>
    <source>
        <strain evidence="16">CBS6075</strain>
    </source>
</reference>
<protein>
    <recommendedName>
        <fullName evidence="5">Xaa-Pro aminopeptidase</fullName>
        <ecNumber evidence="5">3.4.11.9</ecNumber>
    </recommendedName>
</protein>
<evidence type="ECO:0000256" key="1">
    <source>
        <dbReference type="ARBA" id="ARBA00001424"/>
    </source>
</evidence>
<evidence type="ECO:0000256" key="7">
    <source>
        <dbReference type="ARBA" id="ARBA00022490"/>
    </source>
</evidence>
<dbReference type="Pfam" id="PF00557">
    <property type="entry name" value="Peptidase_M24"/>
    <property type="match status" value="1"/>
</dbReference>
<dbReference type="InterPro" id="IPR036005">
    <property type="entry name" value="Creatinase/aminopeptidase-like"/>
</dbReference>
<keyword evidence="11" id="KW-0464">Manganese</keyword>
<feature type="compositionally biased region" description="Polar residues" evidence="12">
    <location>
        <begin position="68"/>
        <end position="85"/>
    </location>
</feature>
<sequence>MSQTMNNKPSMFSLISNNGTPGATTLRQVSGPNRGASNRPCANCTCSPGLLSRQGRRSSVYMKRISISRSNSLRASQNPAGSPNFSPRKRNSGSLYTIDSACSTKEINTSLRLEKLRLEMKLHDIAVYIIPSADAHQSEYTSAPDQRRAFISGFGGSAGVAVVTRDVTCMNATPEGLSALATDGRYFTQATNELDFNWILLKQGVPGEPTWEEWSVSQAVQMALDSGESIKIGVDPTLFTLSQIRALEALVAQRNTDKVKIVPVKENLIDKIWKVFEDVPVRQFNDIFELGLEYTGETTQSKVARLQTYFQKYGSSTLVLSALDQIAWLLNLRGKDIDFNPVFYSYLIVEGDKLSLYTDSQATGSESLITYLESINCTIKKYDDIWFDLRKLATSLNSNGEKILITREASWKMANCIIAKNYLEVDSPVAEMKEVKNEVELRNQKIAQIKDGQALITYFAWLEHYLLEEDDFISEYEAGMKLLQFRSQLANFKGLSFETVSSTGPNAAVVHYAPKKESSAIINPNKIYLCDSGAQFLDGTTDVTRTLHFKTPTVEEIQNYTLVLKGHIALAKLVFPEGYTGYQIDSIARQFLWQHGLDYAHATGHGVGSYGPVHSAGVGIGYRPYCNSATLVPGHLISNEPGYYKPGEYGIRIENMFYVKKSTKGYNTDRKFLEFETVTTVPYCRNLIDVKLLTAEEKSYVNQYHQKIWNIYESKLPKNSLEYKWLKRECKPL</sequence>